<dbReference type="InterPro" id="IPR041698">
    <property type="entry name" value="Methyltransf_25"/>
</dbReference>
<dbReference type="Proteomes" id="UP001228113">
    <property type="component" value="Chromosome"/>
</dbReference>
<dbReference type="SUPFAM" id="SSF53335">
    <property type="entry name" value="S-adenosyl-L-methionine-dependent methyltransferases"/>
    <property type="match status" value="1"/>
</dbReference>
<dbReference type="KEGG" id="msea:METESE_29370"/>
<dbReference type="CDD" id="cd02440">
    <property type="entry name" value="AdoMet_MTases"/>
    <property type="match status" value="1"/>
</dbReference>
<dbReference type="Gene3D" id="3.40.50.150">
    <property type="entry name" value="Vaccinia Virus protein VP39"/>
    <property type="match status" value="1"/>
</dbReference>
<dbReference type="InterPro" id="IPR029063">
    <property type="entry name" value="SAM-dependent_MTases_sf"/>
</dbReference>
<keyword evidence="4" id="KW-1185">Reference proteome</keyword>
<accession>A0AA48GUF5</accession>
<proteinExistence type="predicted"/>
<evidence type="ECO:0000256" key="1">
    <source>
        <dbReference type="ARBA" id="ARBA00022679"/>
    </source>
</evidence>
<dbReference type="PANTHER" id="PTHR43861">
    <property type="entry name" value="TRANS-ACONITATE 2-METHYLTRANSFERASE-RELATED"/>
    <property type="match status" value="1"/>
</dbReference>
<keyword evidence="3" id="KW-0489">Methyltransferase</keyword>
<gene>
    <name evidence="3" type="ORF">METESE_29370</name>
</gene>
<feature type="domain" description="Methyltransferase" evidence="2">
    <location>
        <begin position="51"/>
        <end position="146"/>
    </location>
</feature>
<dbReference type="AlphaFoldDB" id="A0AA48GUF5"/>
<name>A0AA48GUF5_9BACT</name>
<dbReference type="GO" id="GO:0032259">
    <property type="term" value="P:methylation"/>
    <property type="evidence" value="ECO:0007669"/>
    <property type="project" value="UniProtKB-KW"/>
</dbReference>
<keyword evidence="1" id="KW-0808">Transferase</keyword>
<sequence length="568" mass="62678">MVGCANNVLMSPTWTSYEDHAGAYAALFESLAFETIHASILDLIPDGPLRVLDMGAGSGRDAAWFEARGHEVVACEPSPAMRQEAVRIRPGSKVRWLPDALPDLATLSRSGVSFDFILVAGVWMHVAPADRPWAFRKLAALLAPGGRLAISLRHGPDPENRGFHPVSASELEVLAANLGLVCLRKTDEADELGREGVSWSVLVFQLPDDATGALPLLRSIILRDRRSSSYKLALLRVLCRIAEHHPGVAREAEHGGVDLPLGLVALTWLRAYLPLHRAGLPQHPQQARGFSEDLARLSDLDPQDLRPGWVVVGGAATALRASLRGAATTIRKMPVTYITYPGDGSQVFTALPGPGPAEAGRLCLDEPCLWAFGRFQVPGGLWQALCRFSAWIDPLLRQAWADYMESLPESPQGAQLWNALKWVDPRRDTTLARALAEGLRAKGRKIHCVWSGKELRRELEIDHCFPMAVWPCQDLWNLLPAAPAVNNQKRDRLVSAALLHAAQDRILDWWDQAYLRSPDPRIAERFPIEARMTLALDAGRVPSLEDMMLGVDLKRMALGRNREVDVWE</sequence>
<organism evidence="3 4">
    <name type="scientific">Mesoterricola sediminis</name>
    <dbReference type="NCBI Taxonomy" id="2927980"/>
    <lineage>
        <taxon>Bacteria</taxon>
        <taxon>Pseudomonadati</taxon>
        <taxon>Acidobacteriota</taxon>
        <taxon>Holophagae</taxon>
        <taxon>Holophagales</taxon>
        <taxon>Holophagaceae</taxon>
        <taxon>Mesoterricola</taxon>
    </lineage>
</organism>
<evidence type="ECO:0000313" key="4">
    <source>
        <dbReference type="Proteomes" id="UP001228113"/>
    </source>
</evidence>
<dbReference type="EMBL" id="AP027081">
    <property type="protein sequence ID" value="BDU77979.1"/>
    <property type="molecule type" value="Genomic_DNA"/>
</dbReference>
<evidence type="ECO:0000313" key="3">
    <source>
        <dbReference type="EMBL" id="BDU77979.1"/>
    </source>
</evidence>
<protein>
    <submittedName>
        <fullName evidence="3">SAM-dependent methyltransferase</fullName>
    </submittedName>
</protein>
<dbReference type="GO" id="GO:0008168">
    <property type="term" value="F:methyltransferase activity"/>
    <property type="evidence" value="ECO:0007669"/>
    <property type="project" value="UniProtKB-KW"/>
</dbReference>
<reference evidence="3" key="1">
    <citation type="journal article" date="2023" name="Int. J. Syst. Evol. Microbiol.">
        <title>Mesoterricola silvestris gen. nov., sp. nov., Mesoterricola sediminis sp. nov., Geothrix oryzae sp. nov., Geothrix edaphica sp. nov., Geothrix rubra sp. nov., and Geothrix limicola sp. nov., six novel members of Acidobacteriota isolated from soils.</title>
        <authorList>
            <person name="Itoh H."/>
            <person name="Sugisawa Y."/>
            <person name="Mise K."/>
            <person name="Xu Z."/>
            <person name="Kuniyasu M."/>
            <person name="Ushijima N."/>
            <person name="Kawano K."/>
            <person name="Kobayashi E."/>
            <person name="Shiratori Y."/>
            <person name="Masuda Y."/>
            <person name="Senoo K."/>
        </authorList>
    </citation>
    <scope>NUCLEOTIDE SEQUENCE</scope>
    <source>
        <strain evidence="3">W786</strain>
    </source>
</reference>
<evidence type="ECO:0000259" key="2">
    <source>
        <dbReference type="Pfam" id="PF13649"/>
    </source>
</evidence>
<dbReference type="Pfam" id="PF13649">
    <property type="entry name" value="Methyltransf_25"/>
    <property type="match status" value="1"/>
</dbReference>